<dbReference type="Proteomes" id="UP000233387">
    <property type="component" value="Unassembled WGS sequence"/>
</dbReference>
<accession>A0A2N3ICK5</accession>
<dbReference type="PANTHER" id="PTHR12558:SF13">
    <property type="entry name" value="CELL DIVISION CYCLE PROTEIN 27 HOMOLOG"/>
    <property type="match status" value="1"/>
</dbReference>
<dbReference type="RefSeq" id="WP_101359115.1">
    <property type="nucleotide sequence ID" value="NZ_NKXO01000028.1"/>
</dbReference>
<reference evidence="3 4" key="1">
    <citation type="submission" date="2017-06" db="EMBL/GenBank/DDBJ databases">
        <title>Raineya orbicola gen. nov., sp. nov. a slightly thermophilic bacterium of the phylum Bacteroidetes and the description of Raineyaceae fam. nov.</title>
        <authorList>
            <person name="Albuquerque L."/>
            <person name="Polonia A.R.M."/>
            <person name="Barroso C."/>
            <person name="Froufe H.J.C."/>
            <person name="Lage O."/>
            <person name="Lobo-Da-Cunha A."/>
            <person name="Egas C."/>
            <person name="Da Costa M.S."/>
        </authorList>
    </citation>
    <scope>NUCLEOTIDE SEQUENCE [LARGE SCALE GENOMIC DNA]</scope>
    <source>
        <strain evidence="3 4">SPSPC-11</strain>
    </source>
</reference>
<feature type="coiled-coil region" evidence="1">
    <location>
        <begin position="28"/>
        <end position="55"/>
    </location>
</feature>
<keyword evidence="1" id="KW-0175">Coiled coil</keyword>
<gene>
    <name evidence="3" type="ORF">Rain11_1848</name>
</gene>
<dbReference type="InterPro" id="IPR011990">
    <property type="entry name" value="TPR-like_helical_dom_sf"/>
</dbReference>
<name>A0A2N3ICK5_9BACT</name>
<protein>
    <submittedName>
        <fullName evidence="3">Tetratricopeptide repeat</fullName>
    </submittedName>
</protein>
<dbReference type="Pfam" id="PF13428">
    <property type="entry name" value="TPR_14"/>
    <property type="match status" value="1"/>
</dbReference>
<keyword evidence="2" id="KW-0732">Signal</keyword>
<evidence type="ECO:0000313" key="4">
    <source>
        <dbReference type="Proteomes" id="UP000233387"/>
    </source>
</evidence>
<evidence type="ECO:0000313" key="3">
    <source>
        <dbReference type="EMBL" id="PKQ68037.1"/>
    </source>
</evidence>
<dbReference type="SUPFAM" id="SSF48452">
    <property type="entry name" value="TPR-like"/>
    <property type="match status" value="2"/>
</dbReference>
<dbReference type="Gene3D" id="1.25.40.10">
    <property type="entry name" value="Tetratricopeptide repeat domain"/>
    <property type="match status" value="3"/>
</dbReference>
<sequence>MKKIFGLICFLGFGIANPIQAQVGSAMVNLEQGKLDKAKEAIDKALQNEKDAQKSKTWFVKGEVYSAIAQSPIPNFANLDKNAARTALQAYRKAMELEPNQKGYYKDAENAIKTKLYACAINQGANLYNSKEKDLANALIAFEVAHEANPSDTTAVTYVSALAWETKNYDKFLEYAEKIQKMNFHPSTKKVTQIQMAYLYAERKNTTKALEILENGIKQYPNDKQIWGLTAELYEQQVKNGGQNNLIEFYERAVKQFPNDADFWKLLGYAYWNKAVEVEKEIRKKKEAEGLTGELKDPKKQQKAREYNTIVDNEIKKAIPPLEKADQLKPNDFDIMDLLRACYETLGLKDKKAEMDKKIKAIGRE</sequence>
<dbReference type="EMBL" id="NKXO01000028">
    <property type="protein sequence ID" value="PKQ68037.1"/>
    <property type="molecule type" value="Genomic_DNA"/>
</dbReference>
<evidence type="ECO:0000256" key="1">
    <source>
        <dbReference type="SAM" id="Coils"/>
    </source>
</evidence>
<proteinExistence type="predicted"/>
<dbReference type="AlphaFoldDB" id="A0A2N3ICK5"/>
<feature type="chain" id="PRO_5014975602" evidence="2">
    <location>
        <begin position="22"/>
        <end position="365"/>
    </location>
</feature>
<organism evidence="3 4">
    <name type="scientific">Raineya orbicola</name>
    <dbReference type="NCBI Taxonomy" id="2016530"/>
    <lineage>
        <taxon>Bacteria</taxon>
        <taxon>Pseudomonadati</taxon>
        <taxon>Bacteroidota</taxon>
        <taxon>Cytophagia</taxon>
        <taxon>Cytophagales</taxon>
        <taxon>Raineyaceae</taxon>
        <taxon>Raineya</taxon>
    </lineage>
</organism>
<comment type="caution">
    <text evidence="3">The sequence shown here is derived from an EMBL/GenBank/DDBJ whole genome shotgun (WGS) entry which is preliminary data.</text>
</comment>
<evidence type="ECO:0000256" key="2">
    <source>
        <dbReference type="SAM" id="SignalP"/>
    </source>
</evidence>
<dbReference type="PANTHER" id="PTHR12558">
    <property type="entry name" value="CELL DIVISION CYCLE 16,23,27"/>
    <property type="match status" value="1"/>
</dbReference>
<feature type="signal peptide" evidence="2">
    <location>
        <begin position="1"/>
        <end position="21"/>
    </location>
</feature>
<keyword evidence="4" id="KW-1185">Reference proteome</keyword>